<dbReference type="PANTHER" id="PTHR46558:SF14">
    <property type="entry name" value="HTH-TYPE TRANSCRIPTIONAL REGULATOR ANSR"/>
    <property type="match status" value="1"/>
</dbReference>
<evidence type="ECO:0000259" key="2">
    <source>
        <dbReference type="PROSITE" id="PS50943"/>
    </source>
</evidence>
<gene>
    <name evidence="3" type="ORF">ACFQMN_17575</name>
</gene>
<accession>A0ABW2KA56</accession>
<keyword evidence="4" id="KW-1185">Reference proteome</keyword>
<evidence type="ECO:0000313" key="4">
    <source>
        <dbReference type="Proteomes" id="UP001596494"/>
    </source>
</evidence>
<dbReference type="Proteomes" id="UP001596494">
    <property type="component" value="Unassembled WGS sequence"/>
</dbReference>
<dbReference type="SMART" id="SM00530">
    <property type="entry name" value="HTH_XRE"/>
    <property type="match status" value="1"/>
</dbReference>
<dbReference type="RefSeq" id="WP_289215045.1">
    <property type="nucleotide sequence ID" value="NZ_JAPVRC010000002.1"/>
</dbReference>
<dbReference type="Pfam" id="PF01381">
    <property type="entry name" value="HTH_3"/>
    <property type="match status" value="1"/>
</dbReference>
<name>A0ABW2KA56_9BACI</name>
<dbReference type="Gene3D" id="1.10.260.40">
    <property type="entry name" value="lambda repressor-like DNA-binding domains"/>
    <property type="match status" value="1"/>
</dbReference>
<evidence type="ECO:0000313" key="3">
    <source>
        <dbReference type="EMBL" id="MFC7322677.1"/>
    </source>
</evidence>
<reference evidence="4" key="1">
    <citation type="journal article" date="2019" name="Int. J. Syst. Evol. Microbiol.">
        <title>The Global Catalogue of Microorganisms (GCM) 10K type strain sequencing project: providing services to taxonomists for standard genome sequencing and annotation.</title>
        <authorList>
            <consortium name="The Broad Institute Genomics Platform"/>
            <consortium name="The Broad Institute Genome Sequencing Center for Infectious Disease"/>
            <person name="Wu L."/>
            <person name="Ma J."/>
        </authorList>
    </citation>
    <scope>NUCLEOTIDE SEQUENCE [LARGE SCALE GENOMIC DNA]</scope>
    <source>
        <strain evidence="4">CCUG 73951</strain>
    </source>
</reference>
<organism evidence="3 4">
    <name type="scientific">Halobacillus campisalis</name>
    <dbReference type="NCBI Taxonomy" id="435909"/>
    <lineage>
        <taxon>Bacteria</taxon>
        <taxon>Bacillati</taxon>
        <taxon>Bacillota</taxon>
        <taxon>Bacilli</taxon>
        <taxon>Bacillales</taxon>
        <taxon>Bacillaceae</taxon>
        <taxon>Halobacillus</taxon>
    </lineage>
</organism>
<sequence length="115" mass="13899">MSIQDRVIQCRERKGWSQRELANRVSINYSVLNRIELATRPIKDQELNNLANVLDVSADYLLGRSDTPNLSEEQKFEVFKNNPELERWYYELPRSDEEDLEQLREMWEIIKRRKK</sequence>
<dbReference type="InterPro" id="IPR001387">
    <property type="entry name" value="Cro/C1-type_HTH"/>
</dbReference>
<dbReference type="InterPro" id="IPR010982">
    <property type="entry name" value="Lambda_DNA-bd_dom_sf"/>
</dbReference>
<protein>
    <submittedName>
        <fullName evidence="3">Helix-turn-helix domain-containing protein</fullName>
    </submittedName>
</protein>
<dbReference type="SUPFAM" id="SSF47413">
    <property type="entry name" value="lambda repressor-like DNA-binding domains"/>
    <property type="match status" value="1"/>
</dbReference>
<dbReference type="PROSITE" id="PS50943">
    <property type="entry name" value="HTH_CROC1"/>
    <property type="match status" value="1"/>
</dbReference>
<feature type="domain" description="HTH cro/C1-type" evidence="2">
    <location>
        <begin position="7"/>
        <end position="61"/>
    </location>
</feature>
<comment type="caution">
    <text evidence="3">The sequence shown here is derived from an EMBL/GenBank/DDBJ whole genome shotgun (WGS) entry which is preliminary data.</text>
</comment>
<keyword evidence="1" id="KW-0238">DNA-binding</keyword>
<dbReference type="PANTHER" id="PTHR46558">
    <property type="entry name" value="TRACRIPTIONAL REGULATORY PROTEIN-RELATED-RELATED"/>
    <property type="match status" value="1"/>
</dbReference>
<dbReference type="CDD" id="cd00093">
    <property type="entry name" value="HTH_XRE"/>
    <property type="match status" value="1"/>
</dbReference>
<evidence type="ECO:0000256" key="1">
    <source>
        <dbReference type="ARBA" id="ARBA00023125"/>
    </source>
</evidence>
<proteinExistence type="predicted"/>
<dbReference type="EMBL" id="JBHTBY010000017">
    <property type="protein sequence ID" value="MFC7322677.1"/>
    <property type="molecule type" value="Genomic_DNA"/>
</dbReference>